<keyword evidence="6 8" id="KW-1133">Transmembrane helix</keyword>
<feature type="transmembrane region" description="Helical" evidence="8">
    <location>
        <begin position="282"/>
        <end position="305"/>
    </location>
</feature>
<dbReference type="EMBL" id="CP034759">
    <property type="protein sequence ID" value="QBG35072.1"/>
    <property type="molecule type" value="Genomic_DNA"/>
</dbReference>
<dbReference type="InterPro" id="IPR051447">
    <property type="entry name" value="Lipoprotein-release_system"/>
</dbReference>
<keyword evidence="4" id="KW-1003">Cell membrane</keyword>
<evidence type="ECO:0000313" key="11">
    <source>
        <dbReference type="EMBL" id="QBG35072.1"/>
    </source>
</evidence>
<dbReference type="InterPro" id="IPR003838">
    <property type="entry name" value="ABC3_permease_C"/>
</dbReference>
<gene>
    <name evidence="11" type="ORF">EMK97_04700</name>
</gene>
<evidence type="ECO:0000256" key="2">
    <source>
        <dbReference type="ARBA" id="ARBA00005236"/>
    </source>
</evidence>
<feature type="transmembrane region" description="Helical" evidence="8">
    <location>
        <begin position="336"/>
        <end position="362"/>
    </location>
</feature>
<evidence type="ECO:0000256" key="1">
    <source>
        <dbReference type="ARBA" id="ARBA00004651"/>
    </source>
</evidence>
<evidence type="ECO:0000313" key="12">
    <source>
        <dbReference type="Proteomes" id="UP000290244"/>
    </source>
</evidence>
<keyword evidence="5 8" id="KW-0812">Transmembrane</keyword>
<evidence type="ECO:0000259" key="10">
    <source>
        <dbReference type="Pfam" id="PF12704"/>
    </source>
</evidence>
<protein>
    <submittedName>
        <fullName evidence="11">Lipoprotein-releasing ABC transporter permease subunit</fullName>
    </submittedName>
</protein>
<evidence type="ECO:0000256" key="5">
    <source>
        <dbReference type="ARBA" id="ARBA00022692"/>
    </source>
</evidence>
<accession>A0A4P6P6L9</accession>
<proteinExistence type="inferred from homology"/>
<evidence type="ECO:0000256" key="3">
    <source>
        <dbReference type="ARBA" id="ARBA00022448"/>
    </source>
</evidence>
<dbReference type="OrthoDB" id="9808461at2"/>
<dbReference type="PANTHER" id="PTHR30489">
    <property type="entry name" value="LIPOPROTEIN-RELEASING SYSTEM TRANSMEMBRANE PROTEIN LOLE"/>
    <property type="match status" value="1"/>
</dbReference>
<feature type="transmembrane region" description="Helical" evidence="8">
    <location>
        <begin position="22"/>
        <end position="48"/>
    </location>
</feature>
<feature type="domain" description="ABC3 transporter permease C-terminal" evidence="9">
    <location>
        <begin position="283"/>
        <end position="409"/>
    </location>
</feature>
<dbReference type="InterPro" id="IPR025857">
    <property type="entry name" value="MacB_PCD"/>
</dbReference>
<evidence type="ECO:0000256" key="6">
    <source>
        <dbReference type="ARBA" id="ARBA00022989"/>
    </source>
</evidence>
<comment type="similarity">
    <text evidence="2">Belongs to the ABC-4 integral membrane protein family. LolC/E subfamily.</text>
</comment>
<feature type="domain" description="MacB-like periplasmic core" evidence="10">
    <location>
        <begin position="27"/>
        <end position="247"/>
    </location>
</feature>
<dbReference type="PANTHER" id="PTHR30489:SF8">
    <property type="entry name" value="LIPOPROTEIN-RELEASING SYSTEM TRANSMEMBRANE PROTEIN LOLC"/>
    <property type="match status" value="1"/>
</dbReference>
<name>A0A4P6P6L9_9GAMM</name>
<reference evidence="11 12" key="1">
    <citation type="submission" date="2018-12" db="EMBL/GenBank/DDBJ databases">
        <title>Complete genome of Litorilituus sediminis.</title>
        <authorList>
            <person name="Liu A."/>
            <person name="Rong J."/>
        </authorList>
    </citation>
    <scope>NUCLEOTIDE SEQUENCE [LARGE SCALE GENOMIC DNA]</scope>
    <source>
        <strain evidence="11 12">JCM 17549</strain>
    </source>
</reference>
<dbReference type="KEGG" id="lsd:EMK97_04700"/>
<organism evidence="11 12">
    <name type="scientific">Litorilituus sediminis</name>
    <dbReference type="NCBI Taxonomy" id="718192"/>
    <lineage>
        <taxon>Bacteria</taxon>
        <taxon>Pseudomonadati</taxon>
        <taxon>Pseudomonadota</taxon>
        <taxon>Gammaproteobacteria</taxon>
        <taxon>Alteromonadales</taxon>
        <taxon>Colwelliaceae</taxon>
        <taxon>Litorilituus</taxon>
    </lineage>
</organism>
<sequence length="416" mass="45102">MFQPISLFIGLRYSRSKSHTGFISFITFFSTVGILLGVAALITVSSVMNGFEGELKKRILGIVPHVVLTKPYDSEQSENAWLDIQTRVASLSGVERVTPFLEAEVLVQSSASLKGVLLQGIKPELEAEGIINTHMVAGSLSSLITSDYGVVIGRSLANQLQVNLGDDLRVVLPNKTVFTPMGRVPVQRIFTITGIFNVGSQVDDAMIYIHSRDGAKLLRRKGDGIDKLRLYLNDAFNAETVSTQLSELQSNKALTKQITWQTWSQSQGALFAAVNMEKNMMWLMLSLIVAVAAFNIVSALVMVVIEKQGEIGILQTLGLTRLGIVKVFITQGMVNGLWGVLLGSIIGILLTLNLNSLLSILGVNLLGVGVQVLPVQLEISDVVTIVVSALLMSFVATLYPAYQASTTQPAEVLRNE</sequence>
<dbReference type="InterPro" id="IPR011925">
    <property type="entry name" value="LolCE_TM"/>
</dbReference>
<dbReference type="GO" id="GO:0042953">
    <property type="term" value="P:lipoprotein transport"/>
    <property type="evidence" value="ECO:0007669"/>
    <property type="project" value="InterPro"/>
</dbReference>
<dbReference type="Pfam" id="PF02687">
    <property type="entry name" value="FtsX"/>
    <property type="match status" value="1"/>
</dbReference>
<dbReference type="GO" id="GO:0098797">
    <property type="term" value="C:plasma membrane protein complex"/>
    <property type="evidence" value="ECO:0007669"/>
    <property type="project" value="TreeGrafter"/>
</dbReference>
<feature type="transmembrane region" description="Helical" evidence="8">
    <location>
        <begin position="382"/>
        <end position="402"/>
    </location>
</feature>
<dbReference type="NCBIfam" id="TIGR02212">
    <property type="entry name" value="lolCE"/>
    <property type="match status" value="1"/>
</dbReference>
<evidence type="ECO:0000256" key="8">
    <source>
        <dbReference type="SAM" id="Phobius"/>
    </source>
</evidence>
<dbReference type="GO" id="GO:0044874">
    <property type="term" value="P:lipoprotein localization to outer membrane"/>
    <property type="evidence" value="ECO:0007669"/>
    <property type="project" value="TreeGrafter"/>
</dbReference>
<keyword evidence="3" id="KW-0813">Transport</keyword>
<dbReference type="Proteomes" id="UP000290244">
    <property type="component" value="Chromosome"/>
</dbReference>
<comment type="subcellular location">
    <subcellularLocation>
        <location evidence="1">Cell membrane</location>
        <topology evidence="1">Multi-pass membrane protein</topology>
    </subcellularLocation>
</comment>
<dbReference type="RefSeq" id="WP_130599891.1">
    <property type="nucleotide sequence ID" value="NZ_CP034759.1"/>
</dbReference>
<evidence type="ECO:0000256" key="4">
    <source>
        <dbReference type="ARBA" id="ARBA00022475"/>
    </source>
</evidence>
<dbReference type="Pfam" id="PF12704">
    <property type="entry name" value="MacB_PCD"/>
    <property type="match status" value="1"/>
</dbReference>
<evidence type="ECO:0000256" key="7">
    <source>
        <dbReference type="ARBA" id="ARBA00023136"/>
    </source>
</evidence>
<keyword evidence="11" id="KW-0449">Lipoprotein</keyword>
<evidence type="ECO:0000259" key="9">
    <source>
        <dbReference type="Pfam" id="PF02687"/>
    </source>
</evidence>
<keyword evidence="12" id="KW-1185">Reference proteome</keyword>
<keyword evidence="7 8" id="KW-0472">Membrane</keyword>
<dbReference type="AlphaFoldDB" id="A0A4P6P6L9"/>